<reference evidence="2" key="1">
    <citation type="journal article" date="2020" name="Stud. Mycol.">
        <title>101 Dothideomycetes genomes: a test case for predicting lifestyles and emergence of pathogens.</title>
        <authorList>
            <person name="Haridas S."/>
            <person name="Albert R."/>
            <person name="Binder M."/>
            <person name="Bloem J."/>
            <person name="Labutti K."/>
            <person name="Salamov A."/>
            <person name="Andreopoulos B."/>
            <person name="Baker S."/>
            <person name="Barry K."/>
            <person name="Bills G."/>
            <person name="Bluhm B."/>
            <person name="Cannon C."/>
            <person name="Castanera R."/>
            <person name="Culley D."/>
            <person name="Daum C."/>
            <person name="Ezra D."/>
            <person name="Gonzalez J."/>
            <person name="Henrissat B."/>
            <person name="Kuo A."/>
            <person name="Liang C."/>
            <person name="Lipzen A."/>
            <person name="Lutzoni F."/>
            <person name="Magnuson J."/>
            <person name="Mondo S."/>
            <person name="Nolan M."/>
            <person name="Ohm R."/>
            <person name="Pangilinan J."/>
            <person name="Park H.-J."/>
            <person name="Ramirez L."/>
            <person name="Alfaro M."/>
            <person name="Sun H."/>
            <person name="Tritt A."/>
            <person name="Yoshinaga Y."/>
            <person name="Zwiers L.-H."/>
            <person name="Turgeon B."/>
            <person name="Goodwin S."/>
            <person name="Spatafora J."/>
            <person name="Crous P."/>
            <person name="Grigoriev I."/>
        </authorList>
    </citation>
    <scope>NUCLEOTIDE SEQUENCE</scope>
    <source>
        <strain evidence="2">CBS 121739</strain>
    </source>
</reference>
<gene>
    <name evidence="2" type="ORF">EJ05DRAFT_519264</name>
</gene>
<feature type="region of interest" description="Disordered" evidence="1">
    <location>
        <begin position="14"/>
        <end position="64"/>
    </location>
</feature>
<feature type="compositionally biased region" description="Basic and acidic residues" evidence="1">
    <location>
        <begin position="336"/>
        <end position="359"/>
    </location>
</feature>
<evidence type="ECO:0000256" key="1">
    <source>
        <dbReference type="SAM" id="MobiDB-lite"/>
    </source>
</evidence>
<dbReference type="RefSeq" id="XP_033597993.1">
    <property type="nucleotide sequence ID" value="XM_033748722.1"/>
</dbReference>
<feature type="compositionally biased region" description="Basic and acidic residues" evidence="1">
    <location>
        <begin position="370"/>
        <end position="379"/>
    </location>
</feature>
<organism evidence="2 3">
    <name type="scientific">Pseudovirgaria hyperparasitica</name>
    <dbReference type="NCBI Taxonomy" id="470096"/>
    <lineage>
        <taxon>Eukaryota</taxon>
        <taxon>Fungi</taxon>
        <taxon>Dikarya</taxon>
        <taxon>Ascomycota</taxon>
        <taxon>Pezizomycotina</taxon>
        <taxon>Dothideomycetes</taxon>
        <taxon>Dothideomycetes incertae sedis</taxon>
        <taxon>Acrospermales</taxon>
        <taxon>Acrospermaceae</taxon>
        <taxon>Pseudovirgaria</taxon>
    </lineage>
</organism>
<evidence type="ECO:0000313" key="2">
    <source>
        <dbReference type="EMBL" id="KAF2755542.1"/>
    </source>
</evidence>
<feature type="region of interest" description="Disordered" evidence="1">
    <location>
        <begin position="301"/>
        <end position="379"/>
    </location>
</feature>
<proteinExistence type="predicted"/>
<evidence type="ECO:0000313" key="3">
    <source>
        <dbReference type="Proteomes" id="UP000799437"/>
    </source>
</evidence>
<accession>A0A6A6VY47</accession>
<name>A0A6A6VY47_9PEZI</name>
<dbReference type="Proteomes" id="UP000799437">
    <property type="component" value="Unassembled WGS sequence"/>
</dbReference>
<feature type="region of interest" description="Disordered" evidence="1">
    <location>
        <begin position="88"/>
        <end position="124"/>
    </location>
</feature>
<dbReference type="AlphaFoldDB" id="A0A6A6VY47"/>
<protein>
    <submittedName>
        <fullName evidence="2">Uncharacterized protein</fullName>
    </submittedName>
</protein>
<feature type="compositionally biased region" description="Low complexity" evidence="1">
    <location>
        <begin position="105"/>
        <end position="118"/>
    </location>
</feature>
<dbReference type="GeneID" id="54489776"/>
<sequence length="407" mass="46174">MASSSLRLVQKFTVTTSDEIRDSNGKDIGPAQASPSIKQERCNSSEEMDFSIIPPGVTSKSEDIDTHITPSRVAIESEEMDFIVFQPSLTTKEEDRHDSEEADRTSSQLLSTDLSSGDSEFRSSVTELDPGLPIPAFLETDGSDSVPFYLMAAIVQELKELRKHSKEHPEVISELVFQEFRRTKRYPQFNHEKSDPRLACAVHRLIRIHRTILMDSLKFSSDQFEYWVQEVIFVLQSCSEDPLAPVKKATLFKWPDVPRNDETRAILAQRPPRPIRNMVRTSDFLNRLRWEGEQRRALGAWSPQMDMGSLPDVKSEDEILGNSSPPIKYESMSLSDKIDSWRSREKEESDKGDSIKDESSTGMRSSVKSEPIKDEARTETDVFVDAGYEAYLYATADDYKGKGRAVD</sequence>
<keyword evidence="3" id="KW-1185">Reference proteome</keyword>
<feature type="compositionally biased region" description="Basic and acidic residues" evidence="1">
    <location>
        <begin position="91"/>
        <end position="104"/>
    </location>
</feature>
<dbReference type="EMBL" id="ML996577">
    <property type="protein sequence ID" value="KAF2755542.1"/>
    <property type="molecule type" value="Genomic_DNA"/>
</dbReference>